<proteinExistence type="predicted"/>
<name>A0A427AUG5_ENSVE</name>
<organism evidence="1 2">
    <name type="scientific">Ensete ventricosum</name>
    <name type="common">Abyssinian banana</name>
    <name type="synonym">Musa ensete</name>
    <dbReference type="NCBI Taxonomy" id="4639"/>
    <lineage>
        <taxon>Eukaryota</taxon>
        <taxon>Viridiplantae</taxon>
        <taxon>Streptophyta</taxon>
        <taxon>Embryophyta</taxon>
        <taxon>Tracheophyta</taxon>
        <taxon>Spermatophyta</taxon>
        <taxon>Magnoliopsida</taxon>
        <taxon>Liliopsida</taxon>
        <taxon>Zingiberales</taxon>
        <taxon>Musaceae</taxon>
        <taxon>Ensete</taxon>
    </lineage>
</organism>
<reference evidence="1 2" key="1">
    <citation type="journal article" date="2014" name="Agronomy (Basel)">
        <title>A Draft Genome Sequence for Ensete ventricosum, the Drought-Tolerant Tree Against Hunger.</title>
        <authorList>
            <person name="Harrison J."/>
            <person name="Moore K.A."/>
            <person name="Paszkiewicz K."/>
            <person name="Jones T."/>
            <person name="Grant M."/>
            <person name="Ambacheew D."/>
            <person name="Muzemil S."/>
            <person name="Studholme D.J."/>
        </authorList>
    </citation>
    <scope>NUCLEOTIDE SEQUENCE [LARGE SCALE GENOMIC DNA]</scope>
</reference>
<accession>A0A427AUG5</accession>
<evidence type="ECO:0000313" key="2">
    <source>
        <dbReference type="Proteomes" id="UP000287651"/>
    </source>
</evidence>
<dbReference type="EMBL" id="AMZH03001293">
    <property type="protein sequence ID" value="RRT79861.1"/>
    <property type="molecule type" value="Genomic_DNA"/>
</dbReference>
<sequence>MAPSLGRLGIVTNNPSSTHKSLHEYRILSYNNSPHLFELYTTLSVAEQPIPPYTVSSFTKHPTCLKGHQVWLPISSRSSNSAIPTSVHYIGILPSSFVLMVPLTRRVDYSTEC</sequence>
<dbReference type="AlphaFoldDB" id="A0A427AUG5"/>
<protein>
    <submittedName>
        <fullName evidence="1">Uncharacterized protein</fullName>
    </submittedName>
</protein>
<gene>
    <name evidence="1" type="ORF">B296_00004084</name>
</gene>
<comment type="caution">
    <text evidence="1">The sequence shown here is derived from an EMBL/GenBank/DDBJ whole genome shotgun (WGS) entry which is preliminary data.</text>
</comment>
<dbReference type="Proteomes" id="UP000287651">
    <property type="component" value="Unassembled WGS sequence"/>
</dbReference>
<evidence type="ECO:0000313" key="1">
    <source>
        <dbReference type="EMBL" id="RRT79861.1"/>
    </source>
</evidence>